<dbReference type="GO" id="GO:0020037">
    <property type="term" value="F:heme binding"/>
    <property type="evidence" value="ECO:0007669"/>
    <property type="project" value="InterPro"/>
</dbReference>
<protein>
    <submittedName>
        <fullName evidence="9">Cytochrome P450</fullName>
    </submittedName>
</protein>
<dbReference type="OrthoDB" id="1470350at2759"/>
<accession>A0A2H4SDV3</accession>
<feature type="binding site" description="axial binding residue" evidence="7">
    <location>
        <position position="464"/>
    </location>
    <ligand>
        <name>heme</name>
        <dbReference type="ChEBI" id="CHEBI:30413"/>
    </ligand>
    <ligandPart>
        <name>Fe</name>
        <dbReference type="ChEBI" id="CHEBI:18248"/>
    </ligandPart>
</feature>
<dbReference type="GO" id="GO:0005506">
    <property type="term" value="F:iron ion binding"/>
    <property type="evidence" value="ECO:0007669"/>
    <property type="project" value="InterPro"/>
</dbReference>
<dbReference type="InterPro" id="IPR050121">
    <property type="entry name" value="Cytochrome_P450_monoxygenase"/>
</dbReference>
<dbReference type="Gene3D" id="1.10.630.10">
    <property type="entry name" value="Cytochrome P450"/>
    <property type="match status" value="1"/>
</dbReference>
<dbReference type="PANTHER" id="PTHR24305">
    <property type="entry name" value="CYTOCHROME P450"/>
    <property type="match status" value="1"/>
</dbReference>
<dbReference type="Proteomes" id="UP000323067">
    <property type="component" value="Chromosome vi"/>
</dbReference>
<dbReference type="InterPro" id="IPR002401">
    <property type="entry name" value="Cyt_P450_E_grp-I"/>
</dbReference>
<evidence type="ECO:0000256" key="2">
    <source>
        <dbReference type="ARBA" id="ARBA00010617"/>
    </source>
</evidence>
<dbReference type="PRINTS" id="PR00385">
    <property type="entry name" value="P450"/>
</dbReference>
<dbReference type="EMBL" id="CP023323">
    <property type="protein sequence ID" value="ATY61295.1"/>
    <property type="molecule type" value="Genomic_DNA"/>
</dbReference>
<dbReference type="AlphaFoldDB" id="A0A2H4SDV3"/>
<name>A0A2H4SDV3_CORMI</name>
<evidence type="ECO:0000256" key="5">
    <source>
        <dbReference type="ARBA" id="ARBA00023002"/>
    </source>
</evidence>
<dbReference type="SUPFAM" id="SSF48264">
    <property type="entry name" value="Cytochrome P450"/>
    <property type="match status" value="1"/>
</dbReference>
<evidence type="ECO:0000313" key="10">
    <source>
        <dbReference type="Proteomes" id="UP000323067"/>
    </source>
</evidence>
<reference evidence="9 10" key="1">
    <citation type="journal article" date="2017" name="BMC Genomics">
        <title>Chromosome level assembly and secondary metabolite potential of the parasitic fungus Cordyceps militaris.</title>
        <authorList>
            <person name="Kramer G.J."/>
            <person name="Nodwell J.R."/>
        </authorList>
    </citation>
    <scope>NUCLEOTIDE SEQUENCE [LARGE SCALE GENOMIC DNA]</scope>
    <source>
        <strain evidence="9 10">ATCC 34164</strain>
    </source>
</reference>
<keyword evidence="6 7" id="KW-0408">Iron</keyword>
<dbReference type="Pfam" id="PF00067">
    <property type="entry name" value="p450"/>
    <property type="match status" value="1"/>
</dbReference>
<organism evidence="9 10">
    <name type="scientific">Cordyceps militaris</name>
    <name type="common">Caterpillar fungus</name>
    <name type="synonym">Clavaria militaris</name>
    <dbReference type="NCBI Taxonomy" id="73501"/>
    <lineage>
        <taxon>Eukaryota</taxon>
        <taxon>Fungi</taxon>
        <taxon>Dikarya</taxon>
        <taxon>Ascomycota</taxon>
        <taxon>Pezizomycotina</taxon>
        <taxon>Sordariomycetes</taxon>
        <taxon>Hypocreomycetidae</taxon>
        <taxon>Hypocreales</taxon>
        <taxon>Cordycipitaceae</taxon>
        <taxon>Cordyceps</taxon>
    </lineage>
</organism>
<evidence type="ECO:0000256" key="6">
    <source>
        <dbReference type="ARBA" id="ARBA00023004"/>
    </source>
</evidence>
<evidence type="ECO:0000256" key="7">
    <source>
        <dbReference type="PIRSR" id="PIRSR602401-1"/>
    </source>
</evidence>
<evidence type="ECO:0000256" key="8">
    <source>
        <dbReference type="RuleBase" id="RU000461"/>
    </source>
</evidence>
<dbReference type="GO" id="GO:0016705">
    <property type="term" value="F:oxidoreductase activity, acting on paired donors, with incorporation or reduction of molecular oxygen"/>
    <property type="evidence" value="ECO:0007669"/>
    <property type="project" value="InterPro"/>
</dbReference>
<comment type="similarity">
    <text evidence="2 8">Belongs to the cytochrome P450 family.</text>
</comment>
<keyword evidence="8" id="KW-0503">Monooxygenase</keyword>
<dbReference type="InterPro" id="IPR036396">
    <property type="entry name" value="Cyt_P450_sf"/>
</dbReference>
<evidence type="ECO:0000313" key="9">
    <source>
        <dbReference type="EMBL" id="ATY61295.1"/>
    </source>
</evidence>
<gene>
    <name evidence="9" type="ORF">A9K55_006887</name>
</gene>
<dbReference type="PRINTS" id="PR00463">
    <property type="entry name" value="EP450I"/>
</dbReference>
<dbReference type="VEuPathDB" id="FungiDB:CCM_02008"/>
<keyword evidence="3 7" id="KW-0349">Heme</keyword>
<evidence type="ECO:0000256" key="4">
    <source>
        <dbReference type="ARBA" id="ARBA00022723"/>
    </source>
</evidence>
<sequence>MANQTLHTVPAMGAFAQPNAAGMYGAILAIASFIVRHPISVRVYVTHTIAKIIFATLRKPISRVPGPWYSRWTALVLKYHWVRGQRSIYVHKLHGKYGRIVRIGPDEVSLCDISALQAVYSARETFRKTPWYIDFVFGVENIFSTSSPDLHRTARRALAAPMADAAVHALAPRVAGHVDFAVQRMKAESETRLAVDVWKWWLFMTTDIIVELTFGESFHMLERGEDNEYSYFLRNSGAFGIYRSALPRLSKLLSLVPLESSRTLNKAATAMRKAAVDGIAIYQRKVEENGADRVQKTLFTTLFQEQQDNNSSAAVVRTRLAGHGQSFIVAGSDTTANTLTYAVWTLSKRLLLRDSLVAELQALPVDYTDAHLRGCGLLTRIIKESLRMHTAVPEGLPRMVPPRGALLCGFHLDAGTVVSAQAYSMHRDAAVFAHPDEFDPDRWAAPTKAMTDSFMSFGRGSRVCIGQHLAHTELRMGIASFFLAFPNARVSAREGMSDEDMVEESYFVLSPKGHRCLIEVS</sequence>
<dbReference type="InterPro" id="IPR001128">
    <property type="entry name" value="Cyt_P450"/>
</dbReference>
<evidence type="ECO:0000256" key="1">
    <source>
        <dbReference type="ARBA" id="ARBA00001971"/>
    </source>
</evidence>
<dbReference type="VEuPathDB" id="FungiDB:A9K55_006887"/>
<dbReference type="InterPro" id="IPR017972">
    <property type="entry name" value="Cyt_P450_CS"/>
</dbReference>
<dbReference type="GO" id="GO:0004497">
    <property type="term" value="F:monooxygenase activity"/>
    <property type="evidence" value="ECO:0007669"/>
    <property type="project" value="UniProtKB-KW"/>
</dbReference>
<keyword evidence="5 8" id="KW-0560">Oxidoreductase</keyword>
<proteinExistence type="inferred from homology"/>
<dbReference type="PANTHER" id="PTHR24305:SF96">
    <property type="entry name" value="CYTOCHROME P450 MONOOXYGENASE STCB-RELATED"/>
    <property type="match status" value="1"/>
</dbReference>
<keyword evidence="4 7" id="KW-0479">Metal-binding</keyword>
<evidence type="ECO:0000256" key="3">
    <source>
        <dbReference type="ARBA" id="ARBA00022617"/>
    </source>
</evidence>
<dbReference type="PROSITE" id="PS00086">
    <property type="entry name" value="CYTOCHROME_P450"/>
    <property type="match status" value="1"/>
</dbReference>
<comment type="cofactor">
    <cofactor evidence="1 7">
        <name>heme</name>
        <dbReference type="ChEBI" id="CHEBI:30413"/>
    </cofactor>
</comment>